<dbReference type="AlphaFoldDB" id="A0A1A8WDW6"/>
<gene>
    <name evidence="1" type="ORF">POVCU2_0060120</name>
</gene>
<organism evidence="1 2">
    <name type="scientific">Plasmodium ovale curtisi</name>
    <dbReference type="NCBI Taxonomy" id="864141"/>
    <lineage>
        <taxon>Eukaryota</taxon>
        <taxon>Sar</taxon>
        <taxon>Alveolata</taxon>
        <taxon>Apicomplexa</taxon>
        <taxon>Aconoidasida</taxon>
        <taxon>Haemosporida</taxon>
        <taxon>Plasmodiidae</taxon>
        <taxon>Plasmodium</taxon>
        <taxon>Plasmodium (Plasmodium)</taxon>
    </lineage>
</organism>
<feature type="non-terminal residue" evidence="1">
    <location>
        <position position="111"/>
    </location>
</feature>
<evidence type="ECO:0000313" key="2">
    <source>
        <dbReference type="Proteomes" id="UP000078560"/>
    </source>
</evidence>
<dbReference type="Proteomes" id="UP000078560">
    <property type="component" value="Unassembled WGS sequence"/>
</dbReference>
<evidence type="ECO:0000313" key="1">
    <source>
        <dbReference type="EMBL" id="SBS90213.1"/>
    </source>
</evidence>
<reference evidence="2" key="1">
    <citation type="submission" date="2016-05" db="EMBL/GenBank/DDBJ databases">
        <authorList>
            <person name="Naeem Raeece"/>
        </authorList>
    </citation>
    <scope>NUCLEOTIDE SEQUENCE [LARGE SCALE GENOMIC DNA]</scope>
</reference>
<accession>A0A1A8WDW6</accession>
<proteinExistence type="predicted"/>
<dbReference type="EMBL" id="FLQU01000907">
    <property type="protein sequence ID" value="SBS90213.1"/>
    <property type="molecule type" value="Genomic_DNA"/>
</dbReference>
<protein>
    <submittedName>
        <fullName evidence="1">Uncharacterized protein</fullName>
    </submittedName>
</protein>
<name>A0A1A8WDW6_PLAOA</name>
<sequence>MTRNLKKAEKKARLNEKKDIDILANVFSGNKYGSKELIIDTDDEEKSVKILENKIMVLEKIIIKNQIKYNYFEEYLKTPIINENNYNNYMDEINKELKSIENMHTYIDNYN</sequence>